<reference evidence="3" key="2">
    <citation type="submission" date="2015-04" db="EMBL/GenBank/DDBJ databases">
        <title>Complete genome sequence of Salinicoccus halodurans strain H3B36, isolated from the Qaidam basin of China.</title>
        <authorList>
            <person name="Ma Y."/>
            <person name="Jiang K."/>
            <person name="Xue Y."/>
        </authorList>
    </citation>
    <scope>NUCLEOTIDE SEQUENCE [LARGE SCALE GENOMIC DNA]</scope>
    <source>
        <strain evidence="3">H3B36</strain>
    </source>
</reference>
<evidence type="ECO:0000313" key="4">
    <source>
        <dbReference type="Proteomes" id="UP000183090"/>
    </source>
</evidence>
<evidence type="ECO:0000313" key="2">
    <source>
        <dbReference type="EMBL" id="SFK81421.1"/>
    </source>
</evidence>
<dbReference type="EMBL" id="CP011366">
    <property type="protein sequence ID" value="AKG73393.1"/>
    <property type="molecule type" value="Genomic_DNA"/>
</dbReference>
<sequence length="174" mass="19916">MNLENPLNAGVFYIEPVQHPEFLCHMVYQKGRTLPSAKPSEALIDTLLLHTYGTTIKARRTQLKKAHDIHRLGPIIIDEQLHFVLFPITVNRQKNPFWVNLHHCLKFTPGDARDTSIIHFSDGSQKQVAADFAFCEKQYGKALVVADRSRKIKAQSAMYLTSNSYSLPLHQRYT</sequence>
<reference evidence="1 3" key="1">
    <citation type="journal article" date="2015" name="Int. J. Syst. Evol. Microbiol.">
        <title>Complete genome sequence of Salinicoccus halodurans H3B36, isolated from the Qaidam Basin in China.</title>
        <authorList>
            <person name="Jiang K."/>
            <person name="Xue Y."/>
            <person name="Ma Y."/>
        </authorList>
    </citation>
    <scope>NUCLEOTIDE SEQUENCE [LARGE SCALE GENOMIC DNA]</scope>
    <source>
        <strain evidence="1 3">H3B36</strain>
    </source>
</reference>
<dbReference type="AlphaFoldDB" id="A0A0F7HK31"/>
<evidence type="ECO:0000313" key="3">
    <source>
        <dbReference type="Proteomes" id="UP000034029"/>
    </source>
</evidence>
<keyword evidence="3" id="KW-1185">Reference proteome</keyword>
<dbReference type="RefSeq" id="WP_046789583.1">
    <property type="nucleotide sequence ID" value="NZ_CP011366.1"/>
</dbReference>
<gene>
    <name evidence="1" type="ORF">AAT16_03650</name>
    <name evidence="2" type="ORF">SAMN05216235_1790</name>
</gene>
<reference evidence="2 4" key="3">
    <citation type="submission" date="2016-10" db="EMBL/GenBank/DDBJ databases">
        <authorList>
            <person name="Varghese N."/>
            <person name="Submissions S."/>
        </authorList>
    </citation>
    <scope>NUCLEOTIDE SEQUENCE [LARGE SCALE GENOMIC DNA]</scope>
    <source>
        <strain evidence="2 4">CGMCC 1.6501</strain>
    </source>
</reference>
<name>A0A0F7HK31_9STAP</name>
<dbReference type="GO" id="GO:0030420">
    <property type="term" value="P:establishment of competence for transformation"/>
    <property type="evidence" value="ECO:0007669"/>
    <property type="project" value="InterPro"/>
</dbReference>
<dbReference type="OrthoDB" id="2388821at2"/>
<dbReference type="KEGG" id="shv:AAT16_03650"/>
<dbReference type="Proteomes" id="UP000183090">
    <property type="component" value="Unassembled WGS sequence"/>
</dbReference>
<protein>
    <submittedName>
        <fullName evidence="2">Competence protein ComK</fullName>
    </submittedName>
</protein>
<dbReference type="Proteomes" id="UP000034029">
    <property type="component" value="Chromosome"/>
</dbReference>
<accession>A0A0F7HK31</accession>
<evidence type="ECO:0000313" key="1">
    <source>
        <dbReference type="EMBL" id="AKG73393.1"/>
    </source>
</evidence>
<organism evidence="2 4">
    <name type="scientific">Salinicoccus halodurans</name>
    <dbReference type="NCBI Taxonomy" id="407035"/>
    <lineage>
        <taxon>Bacteria</taxon>
        <taxon>Bacillati</taxon>
        <taxon>Bacillota</taxon>
        <taxon>Bacilli</taxon>
        <taxon>Bacillales</taxon>
        <taxon>Staphylococcaceae</taxon>
        <taxon>Salinicoccus</taxon>
    </lineage>
</organism>
<dbReference type="InterPro" id="IPR010461">
    <property type="entry name" value="ComK"/>
</dbReference>
<dbReference type="EMBL" id="FOTB01000004">
    <property type="protein sequence ID" value="SFK81421.1"/>
    <property type="molecule type" value="Genomic_DNA"/>
</dbReference>
<proteinExistence type="predicted"/>
<dbReference type="Pfam" id="PF06338">
    <property type="entry name" value="ComK"/>
    <property type="match status" value="1"/>
</dbReference>